<evidence type="ECO:0000259" key="2">
    <source>
        <dbReference type="Pfam" id="PF14267"/>
    </source>
</evidence>
<sequence>MSENDWFVMRPQKAQAYGRPEAGGFLVREGSTAMREGSPRVKRDREERDRLVRQGVLVPDTDPDLYRFSRDHLFGSSSVAGGVVKDGNCSGPQSWRRPSDGKTIKEARGV</sequence>
<feature type="region of interest" description="Disordered" evidence="1">
    <location>
        <begin position="79"/>
        <end position="110"/>
    </location>
</feature>
<evidence type="ECO:0000313" key="4">
    <source>
        <dbReference type="Proteomes" id="UP000766629"/>
    </source>
</evidence>
<feature type="domain" description="DUF4357" evidence="2">
    <location>
        <begin position="48"/>
        <end position="103"/>
    </location>
</feature>
<dbReference type="InterPro" id="IPR025579">
    <property type="entry name" value="DUF4357"/>
</dbReference>
<evidence type="ECO:0000313" key="3">
    <source>
        <dbReference type="EMBL" id="MBY6139307.1"/>
    </source>
</evidence>
<protein>
    <submittedName>
        <fullName evidence="3">DUF4357 domain-containing protein</fullName>
    </submittedName>
</protein>
<organism evidence="3 4">
    <name type="scientific">Leisingera daeponensis</name>
    <dbReference type="NCBI Taxonomy" id="405746"/>
    <lineage>
        <taxon>Bacteria</taxon>
        <taxon>Pseudomonadati</taxon>
        <taxon>Pseudomonadota</taxon>
        <taxon>Alphaproteobacteria</taxon>
        <taxon>Rhodobacterales</taxon>
        <taxon>Roseobacteraceae</taxon>
        <taxon>Leisingera</taxon>
    </lineage>
</organism>
<dbReference type="Pfam" id="PF14267">
    <property type="entry name" value="DUF4357"/>
    <property type="match status" value="1"/>
</dbReference>
<gene>
    <name evidence="3" type="ORF">KUV26_07630</name>
</gene>
<accession>A0ABS7NDP1</accession>
<evidence type="ECO:0000256" key="1">
    <source>
        <dbReference type="SAM" id="MobiDB-lite"/>
    </source>
</evidence>
<dbReference type="EMBL" id="JAHVJA010000002">
    <property type="protein sequence ID" value="MBY6139307.1"/>
    <property type="molecule type" value="Genomic_DNA"/>
</dbReference>
<dbReference type="Proteomes" id="UP000766629">
    <property type="component" value="Unassembled WGS sequence"/>
</dbReference>
<feature type="compositionally biased region" description="Basic and acidic residues" evidence="1">
    <location>
        <begin position="97"/>
        <end position="110"/>
    </location>
</feature>
<keyword evidence="4" id="KW-1185">Reference proteome</keyword>
<comment type="caution">
    <text evidence="3">The sequence shown here is derived from an EMBL/GenBank/DDBJ whole genome shotgun (WGS) entry which is preliminary data.</text>
</comment>
<proteinExistence type="predicted"/>
<reference evidence="3 4" key="1">
    <citation type="submission" date="2021-06" db="EMBL/GenBank/DDBJ databases">
        <title>50 bacteria genomes isolated from Dapeng, Shenzhen, China.</title>
        <authorList>
            <person name="Zheng W."/>
            <person name="Yu S."/>
            <person name="Huang Y."/>
        </authorList>
    </citation>
    <scope>NUCLEOTIDE SEQUENCE [LARGE SCALE GENOMIC DNA]</scope>
    <source>
        <strain evidence="3 4">DP1N14-2</strain>
    </source>
</reference>
<name>A0ABS7NDP1_9RHOB</name>
<dbReference type="RefSeq" id="WP_222507904.1">
    <property type="nucleotide sequence ID" value="NZ_JAHVJA010000002.1"/>
</dbReference>